<gene>
    <name evidence="2" type="ORF">ACH5RR_009966</name>
</gene>
<accession>A0ABD3AHA2</accession>
<dbReference type="AlphaFoldDB" id="A0ABD3AHA2"/>
<dbReference type="InterPro" id="IPR036397">
    <property type="entry name" value="RNaseH_sf"/>
</dbReference>
<dbReference type="PANTHER" id="PTHR47723:SF19">
    <property type="entry name" value="POLYNUCLEOTIDYL TRANSFERASE, RIBONUCLEASE H-LIKE SUPERFAMILY PROTEIN"/>
    <property type="match status" value="1"/>
</dbReference>
<keyword evidence="3" id="KW-1185">Reference proteome</keyword>
<reference evidence="2 3" key="1">
    <citation type="submission" date="2024-11" db="EMBL/GenBank/DDBJ databases">
        <title>A near-complete genome assembly of Cinchona calisaya.</title>
        <authorList>
            <person name="Lian D.C."/>
            <person name="Zhao X.W."/>
            <person name="Wei L."/>
        </authorList>
    </citation>
    <scope>NUCLEOTIDE SEQUENCE [LARGE SCALE GENOMIC DNA]</scope>
    <source>
        <tissue evidence="2">Nenye</tissue>
    </source>
</reference>
<sequence>MNSRYGAGIVTSNEEGKLIFAWAEENLDSKDSLSIEAELIRKAMVKARVNNWKAIHIQSANKLLIEKINNGSIEDVRIVTLLDDILHLKECFDWCSFSFGNSNNMSLATKLARFGRNLTAFVEWKDNFPLWLSEHSQSYV</sequence>
<comment type="caution">
    <text evidence="2">The sequence shown here is derived from an EMBL/GenBank/DDBJ whole genome shotgun (WGS) entry which is preliminary data.</text>
</comment>
<dbReference type="EMBL" id="JBJUIK010000004">
    <property type="protein sequence ID" value="KAL3530644.1"/>
    <property type="molecule type" value="Genomic_DNA"/>
</dbReference>
<protein>
    <recommendedName>
        <fullName evidence="1">RNase H type-1 domain-containing protein</fullName>
    </recommendedName>
</protein>
<dbReference type="Proteomes" id="UP001630127">
    <property type="component" value="Unassembled WGS sequence"/>
</dbReference>
<organism evidence="2 3">
    <name type="scientific">Cinchona calisaya</name>
    <dbReference type="NCBI Taxonomy" id="153742"/>
    <lineage>
        <taxon>Eukaryota</taxon>
        <taxon>Viridiplantae</taxon>
        <taxon>Streptophyta</taxon>
        <taxon>Embryophyta</taxon>
        <taxon>Tracheophyta</taxon>
        <taxon>Spermatophyta</taxon>
        <taxon>Magnoliopsida</taxon>
        <taxon>eudicotyledons</taxon>
        <taxon>Gunneridae</taxon>
        <taxon>Pentapetalae</taxon>
        <taxon>asterids</taxon>
        <taxon>lamiids</taxon>
        <taxon>Gentianales</taxon>
        <taxon>Rubiaceae</taxon>
        <taxon>Cinchonoideae</taxon>
        <taxon>Cinchoneae</taxon>
        <taxon>Cinchona</taxon>
    </lineage>
</organism>
<dbReference type="InterPro" id="IPR053151">
    <property type="entry name" value="RNase_H-like"/>
</dbReference>
<evidence type="ECO:0000313" key="3">
    <source>
        <dbReference type="Proteomes" id="UP001630127"/>
    </source>
</evidence>
<dbReference type="Pfam" id="PF13456">
    <property type="entry name" value="RVT_3"/>
    <property type="match status" value="1"/>
</dbReference>
<feature type="domain" description="RNase H type-1" evidence="1">
    <location>
        <begin position="6"/>
        <end position="114"/>
    </location>
</feature>
<dbReference type="Gene3D" id="3.30.420.10">
    <property type="entry name" value="Ribonuclease H-like superfamily/Ribonuclease H"/>
    <property type="match status" value="1"/>
</dbReference>
<evidence type="ECO:0000259" key="1">
    <source>
        <dbReference type="Pfam" id="PF13456"/>
    </source>
</evidence>
<name>A0ABD3AHA2_9GENT</name>
<dbReference type="InterPro" id="IPR002156">
    <property type="entry name" value="RNaseH_domain"/>
</dbReference>
<dbReference type="PANTHER" id="PTHR47723">
    <property type="entry name" value="OS05G0353850 PROTEIN"/>
    <property type="match status" value="1"/>
</dbReference>
<evidence type="ECO:0000313" key="2">
    <source>
        <dbReference type="EMBL" id="KAL3530644.1"/>
    </source>
</evidence>
<proteinExistence type="predicted"/>